<gene>
    <name evidence="1" type="ORF">KIPB_009920</name>
</gene>
<accession>A0A9K3GLZ8</accession>
<protein>
    <submittedName>
        <fullName evidence="1">Uncharacterized protein</fullName>
    </submittedName>
</protein>
<dbReference type="EMBL" id="BDIP01003512">
    <property type="protein sequence ID" value="GIQ87807.1"/>
    <property type="molecule type" value="Genomic_DNA"/>
</dbReference>
<dbReference type="Proteomes" id="UP000265618">
    <property type="component" value="Unassembled WGS sequence"/>
</dbReference>
<proteinExistence type="predicted"/>
<feature type="non-terminal residue" evidence="1">
    <location>
        <position position="1"/>
    </location>
</feature>
<dbReference type="AlphaFoldDB" id="A0A9K3GLZ8"/>
<keyword evidence="2" id="KW-1185">Reference proteome</keyword>
<name>A0A9K3GLZ8_9EUKA</name>
<evidence type="ECO:0000313" key="1">
    <source>
        <dbReference type="EMBL" id="GIQ87807.1"/>
    </source>
</evidence>
<organism evidence="1 2">
    <name type="scientific">Kipferlia bialata</name>
    <dbReference type="NCBI Taxonomy" id="797122"/>
    <lineage>
        <taxon>Eukaryota</taxon>
        <taxon>Metamonada</taxon>
        <taxon>Carpediemonas-like organisms</taxon>
        <taxon>Kipferlia</taxon>
    </lineage>
</organism>
<sequence length="52" mass="5510">TFSAPVPASFTSSTDATLIANMEPGTVTMEGVSFPIPAVTVDNSFTDMDRWV</sequence>
<evidence type="ECO:0000313" key="2">
    <source>
        <dbReference type="Proteomes" id="UP000265618"/>
    </source>
</evidence>
<comment type="caution">
    <text evidence="1">The sequence shown here is derived from an EMBL/GenBank/DDBJ whole genome shotgun (WGS) entry which is preliminary data.</text>
</comment>
<reference evidence="1 2" key="1">
    <citation type="journal article" date="2018" name="PLoS ONE">
        <title>The draft genome of Kipferlia bialata reveals reductive genome evolution in fornicate parasites.</title>
        <authorList>
            <person name="Tanifuji G."/>
            <person name="Takabayashi S."/>
            <person name="Kume K."/>
            <person name="Takagi M."/>
            <person name="Nakayama T."/>
            <person name="Kamikawa R."/>
            <person name="Inagaki Y."/>
            <person name="Hashimoto T."/>
        </authorList>
    </citation>
    <scope>NUCLEOTIDE SEQUENCE [LARGE SCALE GENOMIC DNA]</scope>
    <source>
        <strain evidence="1">NY0173</strain>
    </source>
</reference>